<dbReference type="InterPro" id="IPR036388">
    <property type="entry name" value="WH-like_DNA-bd_sf"/>
</dbReference>
<organism evidence="2 3">
    <name type="scientific">Paracoccus pacificus</name>
    <dbReference type="NCBI Taxonomy" id="1463598"/>
    <lineage>
        <taxon>Bacteria</taxon>
        <taxon>Pseudomonadati</taxon>
        <taxon>Pseudomonadota</taxon>
        <taxon>Alphaproteobacteria</taxon>
        <taxon>Rhodobacterales</taxon>
        <taxon>Paracoccaceae</taxon>
        <taxon>Paracoccus</taxon>
    </lineage>
</organism>
<dbReference type="CDD" id="cd00090">
    <property type="entry name" value="HTH_ARSR"/>
    <property type="match status" value="1"/>
</dbReference>
<dbReference type="PROSITE" id="PS50987">
    <property type="entry name" value="HTH_ARSR_2"/>
    <property type="match status" value="1"/>
</dbReference>
<dbReference type="RefSeq" id="WP_379143938.1">
    <property type="nucleotide sequence ID" value="NZ_JBHUEN010000043.1"/>
</dbReference>
<keyword evidence="3" id="KW-1185">Reference proteome</keyword>
<sequence length="107" mass="12137">MANLDRIFHALSDPTRRAVVERLRQGTASVTELAEPFGMALPSFMKHLGVLEKAGLMDSEKRGRMRQCRLSDGALAPISAWMADQRALWEDRTERLAELVENKELDR</sequence>
<feature type="domain" description="HTH arsR-type" evidence="1">
    <location>
        <begin position="1"/>
        <end position="90"/>
    </location>
</feature>
<dbReference type="SMART" id="SM00418">
    <property type="entry name" value="HTH_ARSR"/>
    <property type="match status" value="1"/>
</dbReference>
<proteinExistence type="predicted"/>
<evidence type="ECO:0000259" key="1">
    <source>
        <dbReference type="PROSITE" id="PS50987"/>
    </source>
</evidence>
<dbReference type="SUPFAM" id="SSF46785">
    <property type="entry name" value="Winged helix' DNA-binding domain"/>
    <property type="match status" value="1"/>
</dbReference>
<gene>
    <name evidence="2" type="ORF">ACFSCT_14735</name>
</gene>
<name>A0ABW4RA11_9RHOB</name>
<dbReference type="Pfam" id="PF12840">
    <property type="entry name" value="HTH_20"/>
    <property type="match status" value="1"/>
</dbReference>
<dbReference type="InterPro" id="IPR001845">
    <property type="entry name" value="HTH_ArsR_DNA-bd_dom"/>
</dbReference>
<dbReference type="EMBL" id="JBHUEN010000043">
    <property type="protein sequence ID" value="MFD1882976.1"/>
    <property type="molecule type" value="Genomic_DNA"/>
</dbReference>
<dbReference type="PANTHER" id="PTHR38600">
    <property type="entry name" value="TRANSCRIPTIONAL REGULATORY PROTEIN"/>
    <property type="match status" value="1"/>
</dbReference>
<dbReference type="NCBIfam" id="NF033788">
    <property type="entry name" value="HTH_metalloreg"/>
    <property type="match status" value="1"/>
</dbReference>
<dbReference type="Proteomes" id="UP001597213">
    <property type="component" value="Unassembled WGS sequence"/>
</dbReference>
<reference evidence="3" key="1">
    <citation type="journal article" date="2019" name="Int. J. Syst. Evol. Microbiol.">
        <title>The Global Catalogue of Microorganisms (GCM) 10K type strain sequencing project: providing services to taxonomists for standard genome sequencing and annotation.</title>
        <authorList>
            <consortium name="The Broad Institute Genomics Platform"/>
            <consortium name="The Broad Institute Genome Sequencing Center for Infectious Disease"/>
            <person name="Wu L."/>
            <person name="Ma J."/>
        </authorList>
    </citation>
    <scope>NUCLEOTIDE SEQUENCE [LARGE SCALE GENOMIC DNA]</scope>
    <source>
        <strain evidence="3">CCUG 56029</strain>
    </source>
</reference>
<dbReference type="PANTHER" id="PTHR38600:SF2">
    <property type="entry name" value="SLL0088 PROTEIN"/>
    <property type="match status" value="1"/>
</dbReference>
<comment type="caution">
    <text evidence="2">The sequence shown here is derived from an EMBL/GenBank/DDBJ whole genome shotgun (WGS) entry which is preliminary data.</text>
</comment>
<dbReference type="InterPro" id="IPR011991">
    <property type="entry name" value="ArsR-like_HTH"/>
</dbReference>
<dbReference type="InterPro" id="IPR036390">
    <property type="entry name" value="WH_DNA-bd_sf"/>
</dbReference>
<dbReference type="PRINTS" id="PR00778">
    <property type="entry name" value="HTHARSR"/>
</dbReference>
<dbReference type="Gene3D" id="1.10.10.10">
    <property type="entry name" value="Winged helix-like DNA-binding domain superfamily/Winged helix DNA-binding domain"/>
    <property type="match status" value="1"/>
</dbReference>
<evidence type="ECO:0000313" key="2">
    <source>
        <dbReference type="EMBL" id="MFD1882976.1"/>
    </source>
</evidence>
<protein>
    <submittedName>
        <fullName evidence="2">ArsR/SmtB family transcription factor</fullName>
    </submittedName>
</protein>
<accession>A0ABW4RA11</accession>
<evidence type="ECO:0000313" key="3">
    <source>
        <dbReference type="Proteomes" id="UP001597213"/>
    </source>
</evidence>